<evidence type="ECO:0000313" key="1">
    <source>
        <dbReference type="EMBL" id="MCI48341.1"/>
    </source>
</evidence>
<dbReference type="AlphaFoldDB" id="A0A392SHI7"/>
<reference evidence="1 2" key="1">
    <citation type="journal article" date="2018" name="Front. Plant Sci.">
        <title>Red Clover (Trifolium pratense) and Zigzag Clover (T. medium) - A Picture of Genomic Similarities and Differences.</title>
        <authorList>
            <person name="Dluhosova J."/>
            <person name="Istvanek J."/>
            <person name="Nedelnik J."/>
            <person name="Repkova J."/>
        </authorList>
    </citation>
    <scope>NUCLEOTIDE SEQUENCE [LARGE SCALE GENOMIC DNA]</scope>
    <source>
        <strain evidence="2">cv. 10/8</strain>
        <tissue evidence="1">Leaf</tissue>
    </source>
</reference>
<dbReference type="Proteomes" id="UP000265520">
    <property type="component" value="Unassembled WGS sequence"/>
</dbReference>
<name>A0A392SHI7_9FABA</name>
<dbReference type="EMBL" id="LXQA010385366">
    <property type="protein sequence ID" value="MCI48341.1"/>
    <property type="molecule type" value="Genomic_DNA"/>
</dbReference>
<protein>
    <submittedName>
        <fullName evidence="1">Uncharacterized protein</fullName>
    </submittedName>
</protein>
<sequence>KTKTPKLDPVELVAEVVIDDDVAFIDGNAETSGDCMDGAIVIVGRRKMRRLV</sequence>
<proteinExistence type="predicted"/>
<feature type="non-terminal residue" evidence="1">
    <location>
        <position position="1"/>
    </location>
</feature>
<organism evidence="1 2">
    <name type="scientific">Trifolium medium</name>
    <dbReference type="NCBI Taxonomy" id="97028"/>
    <lineage>
        <taxon>Eukaryota</taxon>
        <taxon>Viridiplantae</taxon>
        <taxon>Streptophyta</taxon>
        <taxon>Embryophyta</taxon>
        <taxon>Tracheophyta</taxon>
        <taxon>Spermatophyta</taxon>
        <taxon>Magnoliopsida</taxon>
        <taxon>eudicotyledons</taxon>
        <taxon>Gunneridae</taxon>
        <taxon>Pentapetalae</taxon>
        <taxon>rosids</taxon>
        <taxon>fabids</taxon>
        <taxon>Fabales</taxon>
        <taxon>Fabaceae</taxon>
        <taxon>Papilionoideae</taxon>
        <taxon>50 kb inversion clade</taxon>
        <taxon>NPAAA clade</taxon>
        <taxon>Hologalegina</taxon>
        <taxon>IRL clade</taxon>
        <taxon>Trifolieae</taxon>
        <taxon>Trifolium</taxon>
    </lineage>
</organism>
<keyword evidence="2" id="KW-1185">Reference proteome</keyword>
<comment type="caution">
    <text evidence="1">The sequence shown here is derived from an EMBL/GenBank/DDBJ whole genome shotgun (WGS) entry which is preliminary data.</text>
</comment>
<accession>A0A392SHI7</accession>
<evidence type="ECO:0000313" key="2">
    <source>
        <dbReference type="Proteomes" id="UP000265520"/>
    </source>
</evidence>